<reference evidence="7" key="1">
    <citation type="submission" date="2016-10" db="EMBL/GenBank/DDBJ databases">
        <authorList>
            <person name="Varghese N."/>
            <person name="Submissions S."/>
        </authorList>
    </citation>
    <scope>NUCLEOTIDE SEQUENCE [LARGE SCALE GENOMIC DNA]</scope>
    <source>
        <strain evidence="7">DSM 45460</strain>
    </source>
</reference>
<keyword evidence="4" id="KW-0812">Transmembrane</keyword>
<dbReference type="GO" id="GO:0046983">
    <property type="term" value="F:protein dimerization activity"/>
    <property type="evidence" value="ECO:0007669"/>
    <property type="project" value="InterPro"/>
</dbReference>
<keyword evidence="1" id="KW-0808">Transferase</keyword>
<dbReference type="GO" id="GO:0016020">
    <property type="term" value="C:membrane"/>
    <property type="evidence" value="ECO:0007669"/>
    <property type="project" value="InterPro"/>
</dbReference>
<name>A0A1G8Z9V4_ACTMZ</name>
<feature type="transmembrane region" description="Helical" evidence="4">
    <location>
        <begin position="68"/>
        <end position="87"/>
    </location>
</feature>
<dbReference type="InterPro" id="IPR011712">
    <property type="entry name" value="Sig_transdc_His_kin_sub3_dim/P"/>
</dbReference>
<evidence type="ECO:0000313" key="7">
    <source>
        <dbReference type="Proteomes" id="UP000199213"/>
    </source>
</evidence>
<dbReference type="Gene3D" id="1.20.5.1930">
    <property type="match status" value="1"/>
</dbReference>
<dbReference type="GO" id="GO:0000155">
    <property type="term" value="F:phosphorelay sensor kinase activity"/>
    <property type="evidence" value="ECO:0007669"/>
    <property type="project" value="InterPro"/>
</dbReference>
<evidence type="ECO:0000256" key="4">
    <source>
        <dbReference type="SAM" id="Phobius"/>
    </source>
</evidence>
<feature type="transmembrane region" description="Helical" evidence="4">
    <location>
        <begin position="16"/>
        <end position="34"/>
    </location>
</feature>
<keyword evidence="4" id="KW-0472">Membrane</keyword>
<evidence type="ECO:0000313" key="6">
    <source>
        <dbReference type="EMBL" id="SDK11886.1"/>
    </source>
</evidence>
<feature type="transmembrane region" description="Helical" evidence="4">
    <location>
        <begin position="112"/>
        <end position="132"/>
    </location>
</feature>
<evidence type="ECO:0000256" key="2">
    <source>
        <dbReference type="ARBA" id="ARBA00022777"/>
    </source>
</evidence>
<keyword evidence="3" id="KW-0902">Two-component regulatory system</keyword>
<dbReference type="PANTHER" id="PTHR24421:SF63">
    <property type="entry name" value="SENSOR HISTIDINE KINASE DESK"/>
    <property type="match status" value="1"/>
</dbReference>
<evidence type="ECO:0000256" key="3">
    <source>
        <dbReference type="ARBA" id="ARBA00023012"/>
    </source>
</evidence>
<dbReference type="EMBL" id="FNFM01000004">
    <property type="protein sequence ID" value="SDK11886.1"/>
    <property type="molecule type" value="Genomic_DNA"/>
</dbReference>
<dbReference type="OrthoDB" id="5241784at2"/>
<gene>
    <name evidence="6" type="ORF">SAMN04487820_104326</name>
</gene>
<evidence type="ECO:0000256" key="1">
    <source>
        <dbReference type="ARBA" id="ARBA00022679"/>
    </source>
</evidence>
<accession>A0A1G8Z9V4</accession>
<dbReference type="Gene3D" id="3.30.565.10">
    <property type="entry name" value="Histidine kinase-like ATPase, C-terminal domain"/>
    <property type="match status" value="1"/>
</dbReference>
<dbReference type="RefSeq" id="WP_092627602.1">
    <property type="nucleotide sequence ID" value="NZ_FNFM01000004.1"/>
</dbReference>
<proteinExistence type="predicted"/>
<keyword evidence="7" id="KW-1185">Reference proteome</keyword>
<keyword evidence="2 6" id="KW-0418">Kinase</keyword>
<feature type="transmembrane region" description="Helical" evidence="4">
    <location>
        <begin position="141"/>
        <end position="166"/>
    </location>
</feature>
<organism evidence="6 7">
    <name type="scientific">Actinopolyspora mzabensis</name>
    <dbReference type="NCBI Taxonomy" id="995066"/>
    <lineage>
        <taxon>Bacteria</taxon>
        <taxon>Bacillati</taxon>
        <taxon>Actinomycetota</taxon>
        <taxon>Actinomycetes</taxon>
        <taxon>Actinopolysporales</taxon>
        <taxon>Actinopolysporaceae</taxon>
        <taxon>Actinopolyspora</taxon>
    </lineage>
</organism>
<dbReference type="AlphaFoldDB" id="A0A1G8Z9V4"/>
<dbReference type="Proteomes" id="UP000199213">
    <property type="component" value="Unassembled WGS sequence"/>
</dbReference>
<dbReference type="Pfam" id="PF07730">
    <property type="entry name" value="HisKA_3"/>
    <property type="match status" value="1"/>
</dbReference>
<dbReference type="InterPro" id="IPR050482">
    <property type="entry name" value="Sensor_HK_TwoCompSys"/>
</dbReference>
<dbReference type="InterPro" id="IPR036890">
    <property type="entry name" value="HATPase_C_sf"/>
</dbReference>
<dbReference type="PANTHER" id="PTHR24421">
    <property type="entry name" value="NITRATE/NITRITE SENSOR PROTEIN NARX-RELATED"/>
    <property type="match status" value="1"/>
</dbReference>
<sequence length="380" mass="41503">MTNERIETTRGRMRRLNVATMVVAIAPVGALLVVLDSRTWWETTVLSLGVAAALVAVARWTPTGISRVVLPCLLVTSAVWLAGVLVMNGDTAFYGVTIVGAVYAPKLPRYRGVSAVALTAFVAATGAARLLVSQQSVPDVLFANVLIPVGTTVVVTAGMFAGQWYYDVLEELAESREREAELAVARERVRFAGDLHDIQGHTLHVVKLKIALAQKLVRADADRVEGELREISALITDTITRTRELVYAQRRLNLAAELENAKNLLEAAGIGVLVDRDAELEERDNELLGQVLRETTTNILRHAQANQVRITLSDSGITIVNDGVQETSLPELGGLTTLRERVVDHGGELRVEQRDGRFVTAATLPHSHTDTARRREEEDQ</sequence>
<dbReference type="SUPFAM" id="SSF55874">
    <property type="entry name" value="ATPase domain of HSP90 chaperone/DNA topoisomerase II/histidine kinase"/>
    <property type="match status" value="1"/>
</dbReference>
<dbReference type="CDD" id="cd16917">
    <property type="entry name" value="HATPase_UhpB-NarQ-NarX-like"/>
    <property type="match status" value="1"/>
</dbReference>
<keyword evidence="4" id="KW-1133">Transmembrane helix</keyword>
<feature type="domain" description="Signal transduction histidine kinase subgroup 3 dimerisation and phosphoacceptor" evidence="5">
    <location>
        <begin position="187"/>
        <end position="250"/>
    </location>
</feature>
<evidence type="ECO:0000259" key="5">
    <source>
        <dbReference type="Pfam" id="PF07730"/>
    </source>
</evidence>
<protein>
    <submittedName>
        <fullName evidence="6">Two-component system, NarL family, sensor histidine kinase DesK</fullName>
    </submittedName>
</protein>
<feature type="transmembrane region" description="Helical" evidence="4">
    <location>
        <begin position="40"/>
        <end position="61"/>
    </location>
</feature>